<reference evidence="3" key="1">
    <citation type="submission" date="2016-06" db="UniProtKB">
        <authorList>
            <consortium name="WormBaseParasite"/>
        </authorList>
    </citation>
    <scope>IDENTIFICATION</scope>
</reference>
<reference evidence="1 2" key="2">
    <citation type="submission" date="2018-11" db="EMBL/GenBank/DDBJ databases">
        <authorList>
            <consortium name="Pathogen Informatics"/>
        </authorList>
    </citation>
    <scope>NUCLEOTIDE SEQUENCE [LARGE SCALE GENOMIC DNA]</scope>
    <source>
        <strain evidence="1 2">NST_G2</strain>
    </source>
</reference>
<sequence>MEQLRKFADSPSDTTVTASVKVLQLSAQMARCPTTILPSANAGTGQQIQLGMTGTLDNHKLCKIIRQVSGKPSTFIDSVNDVNCSLIAGNSVKVDRWRDHFKHLLNFYERGITPSRSSAPEFTPSSAYAVSCDPPSEGKVADAIQKLHNNMACVSALVPFWLSSTLGNYLATEEDIYWTEA</sequence>
<gene>
    <name evidence="1" type="ORF">SSLN_LOCUS7811</name>
</gene>
<dbReference type="WBParaSite" id="SSLN_0000810801-mRNA-1">
    <property type="protein sequence ID" value="SSLN_0000810801-mRNA-1"/>
    <property type="gene ID" value="SSLN_0000810801"/>
</dbReference>
<proteinExistence type="predicted"/>
<dbReference type="EMBL" id="UYSU01034322">
    <property type="protein sequence ID" value="VDL94196.1"/>
    <property type="molecule type" value="Genomic_DNA"/>
</dbReference>
<organism evidence="3">
    <name type="scientific">Schistocephalus solidus</name>
    <name type="common">Tapeworm</name>
    <dbReference type="NCBI Taxonomy" id="70667"/>
    <lineage>
        <taxon>Eukaryota</taxon>
        <taxon>Metazoa</taxon>
        <taxon>Spiralia</taxon>
        <taxon>Lophotrochozoa</taxon>
        <taxon>Platyhelminthes</taxon>
        <taxon>Cestoda</taxon>
        <taxon>Eucestoda</taxon>
        <taxon>Diphyllobothriidea</taxon>
        <taxon>Diphyllobothriidae</taxon>
        <taxon>Schistocephalus</taxon>
    </lineage>
</organism>
<evidence type="ECO:0000313" key="1">
    <source>
        <dbReference type="EMBL" id="VDL94196.1"/>
    </source>
</evidence>
<evidence type="ECO:0000313" key="3">
    <source>
        <dbReference type="WBParaSite" id="SSLN_0000810801-mRNA-1"/>
    </source>
</evidence>
<protein>
    <submittedName>
        <fullName evidence="3">Gag protein</fullName>
    </submittedName>
</protein>
<evidence type="ECO:0000313" key="2">
    <source>
        <dbReference type="Proteomes" id="UP000275846"/>
    </source>
</evidence>
<accession>A0A183SUB3</accession>
<keyword evidence="2" id="KW-1185">Reference proteome</keyword>
<dbReference type="AlphaFoldDB" id="A0A183SUB3"/>
<dbReference type="Proteomes" id="UP000275846">
    <property type="component" value="Unassembled WGS sequence"/>
</dbReference>
<name>A0A183SUB3_SCHSO</name>